<evidence type="ECO:0000313" key="2">
    <source>
        <dbReference type="Proteomes" id="UP000244240"/>
    </source>
</evidence>
<dbReference type="Proteomes" id="UP000244240">
    <property type="component" value="Unassembled WGS sequence"/>
</dbReference>
<keyword evidence="2" id="KW-1185">Reference proteome</keyword>
<organism evidence="1 2">
    <name type="scientific">Melghirimyces profundicolus</name>
    <dbReference type="NCBI Taxonomy" id="1242148"/>
    <lineage>
        <taxon>Bacteria</taxon>
        <taxon>Bacillati</taxon>
        <taxon>Bacillota</taxon>
        <taxon>Bacilli</taxon>
        <taxon>Bacillales</taxon>
        <taxon>Thermoactinomycetaceae</taxon>
        <taxon>Melghirimyces</taxon>
    </lineage>
</organism>
<name>A0A2T6C7S8_9BACL</name>
<protein>
    <submittedName>
        <fullName evidence="1">Uncharacterized protein</fullName>
    </submittedName>
</protein>
<dbReference type="EMBL" id="QBKR01000003">
    <property type="protein sequence ID" value="PTX64377.1"/>
    <property type="molecule type" value="Genomic_DNA"/>
</dbReference>
<sequence>MYKVHLIPYEIEEVRPSADEIPEGVQMVHGPQFWDKTGNKGDGVVVAVPDTSANRTTQTCRSADSRHMKKATHFRVTPVVPTRKASCFCCPQRSKKLLKLLSISFAYLSICPSMQVR</sequence>
<gene>
    <name evidence="1" type="ORF">C8P63_103163</name>
</gene>
<proteinExistence type="predicted"/>
<evidence type="ECO:0000313" key="1">
    <source>
        <dbReference type="EMBL" id="PTX64377.1"/>
    </source>
</evidence>
<dbReference type="AlphaFoldDB" id="A0A2T6C7S8"/>
<comment type="caution">
    <text evidence="1">The sequence shown here is derived from an EMBL/GenBank/DDBJ whole genome shotgun (WGS) entry which is preliminary data.</text>
</comment>
<reference evidence="1 2" key="1">
    <citation type="submission" date="2018-04" db="EMBL/GenBank/DDBJ databases">
        <title>Genomic Encyclopedia of Archaeal and Bacterial Type Strains, Phase II (KMG-II): from individual species to whole genera.</title>
        <authorList>
            <person name="Goeker M."/>
        </authorList>
    </citation>
    <scope>NUCLEOTIDE SEQUENCE [LARGE SCALE GENOMIC DNA]</scope>
    <source>
        <strain evidence="1 2">DSM 45787</strain>
    </source>
</reference>
<accession>A0A2T6C7S8</accession>